<dbReference type="Pfam" id="PF01750">
    <property type="entry name" value="HycI"/>
    <property type="match status" value="1"/>
</dbReference>
<comment type="caution">
    <text evidence="5">The sequence shown here is derived from an EMBL/GenBank/DDBJ whole genome shotgun (WGS) entry which is preliminary data.</text>
</comment>
<dbReference type="OrthoDB" id="3828930at2"/>
<keyword evidence="4" id="KW-0378">Hydrolase</keyword>
<evidence type="ECO:0000256" key="4">
    <source>
        <dbReference type="ARBA" id="ARBA00022801"/>
    </source>
</evidence>
<dbReference type="AlphaFoldDB" id="A0A1S1Q2A0"/>
<keyword evidence="6" id="KW-1185">Reference proteome</keyword>
<comment type="similarity">
    <text evidence="1">Belongs to the peptidase A31 family.</text>
</comment>
<dbReference type="InterPro" id="IPR023430">
    <property type="entry name" value="Pept_HybD-like_dom_sf"/>
</dbReference>
<evidence type="ECO:0000256" key="1">
    <source>
        <dbReference type="ARBA" id="ARBA00006814"/>
    </source>
</evidence>
<keyword evidence="3" id="KW-0064">Aspartyl protease</keyword>
<sequence length="170" mass="17696">MSTLVAGVGNILLGDDGFGVQVARHLRRTGPPPRVTIADYGTSGLHLAFDLCSGGYSTVVLVDALGRGYEPGTVSLVDLTDVRAPSEVDAHGMRPDVVLDLVDTLGGHLDRVLLVGCEPASVDHQVGLSPPVAAAVEPAARLVRSVISGQSEIDGAPGITVRRIETQREE</sequence>
<reference evidence="6" key="1">
    <citation type="submission" date="2016-07" db="EMBL/GenBank/DDBJ databases">
        <title>Frankia sp. NRRL B-16219 Genome sequencing.</title>
        <authorList>
            <person name="Ghodhbane-Gtari F."/>
            <person name="Swanson E."/>
            <person name="Gueddou A."/>
            <person name="Louati M."/>
            <person name="Nouioui I."/>
            <person name="Hezbri K."/>
            <person name="Abebe-Akele F."/>
            <person name="Simpson S."/>
            <person name="Morris K."/>
            <person name="Thomas K."/>
            <person name="Gtari M."/>
            <person name="Tisa L.S."/>
        </authorList>
    </citation>
    <scope>NUCLEOTIDE SEQUENCE [LARGE SCALE GENOMIC DNA]</scope>
    <source>
        <strain evidence="6">NRRL B-16219</strain>
    </source>
</reference>
<dbReference type="PRINTS" id="PR00446">
    <property type="entry name" value="HYDRGNUPTAKE"/>
</dbReference>
<dbReference type="GO" id="GO:0016485">
    <property type="term" value="P:protein processing"/>
    <property type="evidence" value="ECO:0007669"/>
    <property type="project" value="TreeGrafter"/>
</dbReference>
<accession>A0A1S1Q2A0</accession>
<evidence type="ECO:0000256" key="3">
    <source>
        <dbReference type="ARBA" id="ARBA00022750"/>
    </source>
</evidence>
<dbReference type="PANTHER" id="PTHR30302">
    <property type="entry name" value="HYDROGENASE 1 MATURATION PROTEASE"/>
    <property type="match status" value="1"/>
</dbReference>
<proteinExistence type="inferred from homology"/>
<dbReference type="Proteomes" id="UP000179769">
    <property type="component" value="Unassembled WGS sequence"/>
</dbReference>
<dbReference type="GO" id="GO:0008047">
    <property type="term" value="F:enzyme activator activity"/>
    <property type="evidence" value="ECO:0007669"/>
    <property type="project" value="InterPro"/>
</dbReference>
<dbReference type="CDD" id="cd06068">
    <property type="entry name" value="H2MP_like-1"/>
    <property type="match status" value="1"/>
</dbReference>
<evidence type="ECO:0000313" key="6">
    <source>
        <dbReference type="Proteomes" id="UP000179769"/>
    </source>
</evidence>
<name>A0A1S1Q2A0_9ACTN</name>
<dbReference type="EMBL" id="MAXA01000218">
    <property type="protein sequence ID" value="OHV27697.1"/>
    <property type="molecule type" value="Genomic_DNA"/>
</dbReference>
<gene>
    <name evidence="5" type="ORF">BBK14_19610</name>
</gene>
<dbReference type="PANTHER" id="PTHR30302:SF1">
    <property type="entry name" value="HYDROGENASE 2 MATURATION PROTEASE"/>
    <property type="match status" value="1"/>
</dbReference>
<keyword evidence="2 5" id="KW-0645">Protease</keyword>
<dbReference type="InterPro" id="IPR000671">
    <property type="entry name" value="Peptidase_A31"/>
</dbReference>
<dbReference type="SUPFAM" id="SSF53163">
    <property type="entry name" value="HybD-like"/>
    <property type="match status" value="1"/>
</dbReference>
<dbReference type="RefSeq" id="WP_071064449.1">
    <property type="nucleotide sequence ID" value="NZ_JBFLUH010000017.1"/>
</dbReference>
<dbReference type="GO" id="GO:0004190">
    <property type="term" value="F:aspartic-type endopeptidase activity"/>
    <property type="evidence" value="ECO:0007669"/>
    <property type="project" value="UniProtKB-KW"/>
</dbReference>
<evidence type="ECO:0000256" key="2">
    <source>
        <dbReference type="ARBA" id="ARBA00022670"/>
    </source>
</evidence>
<organism evidence="5 6">
    <name type="scientific">Parafrankia soli</name>
    <dbReference type="NCBI Taxonomy" id="2599596"/>
    <lineage>
        <taxon>Bacteria</taxon>
        <taxon>Bacillati</taxon>
        <taxon>Actinomycetota</taxon>
        <taxon>Actinomycetes</taxon>
        <taxon>Frankiales</taxon>
        <taxon>Frankiaceae</taxon>
        <taxon>Parafrankia</taxon>
    </lineage>
</organism>
<dbReference type="NCBIfam" id="TIGR00072">
    <property type="entry name" value="hydrog_prot"/>
    <property type="match status" value="1"/>
</dbReference>
<evidence type="ECO:0000313" key="5">
    <source>
        <dbReference type="EMBL" id="OHV27697.1"/>
    </source>
</evidence>
<protein>
    <submittedName>
        <fullName evidence="5">Hydrogenase maturation protease</fullName>
    </submittedName>
</protein>
<dbReference type="Gene3D" id="3.40.50.1450">
    <property type="entry name" value="HybD-like"/>
    <property type="match status" value="1"/>
</dbReference>